<dbReference type="Pfam" id="PF00691">
    <property type="entry name" value="OmpA"/>
    <property type="match status" value="1"/>
</dbReference>
<evidence type="ECO:0000256" key="1">
    <source>
        <dbReference type="PROSITE-ProRule" id="PRU00473"/>
    </source>
</evidence>
<evidence type="ECO:0000313" key="6">
    <source>
        <dbReference type="Proteomes" id="UP000064967"/>
    </source>
</evidence>
<evidence type="ECO:0000256" key="2">
    <source>
        <dbReference type="SAM" id="MobiDB-lite"/>
    </source>
</evidence>
<feature type="region of interest" description="Disordered" evidence="2">
    <location>
        <begin position="47"/>
        <end position="66"/>
    </location>
</feature>
<keyword evidence="5" id="KW-0969">Cilium</keyword>
<feature type="compositionally biased region" description="Low complexity" evidence="2">
    <location>
        <begin position="264"/>
        <end position="273"/>
    </location>
</feature>
<dbReference type="PANTHER" id="PTHR30329">
    <property type="entry name" value="STATOR ELEMENT OF FLAGELLAR MOTOR COMPLEX"/>
    <property type="match status" value="1"/>
</dbReference>
<proteinExistence type="predicted"/>
<dbReference type="KEGG" id="llu:AKJ09_02518"/>
<sequence>MSKYAILVSLLAASTLGAGAFAWQTKKTVDSRDHDVQSLEAQVSELTKARDAERDAKDKASAESTAALTASRAELDELRAEHQEAEKRLEAFKALTEKFRKMIDSGKLEVALRHGRMVVKLPAGVLFASGSADLSKEGKDALKEVTGILRHISDRRFMVAGHTDNVPVGTPSPFKNNLDLSTSRALIVAQHMIASGMPPARLVAAGYSEYEPVRENSNEAGRKENRRIEIVLMPHVTELPAMPGDKADAGAPVAKTDAPKADADAGTTTTAKK</sequence>
<feature type="compositionally biased region" description="Basic and acidic residues" evidence="2">
    <location>
        <begin position="47"/>
        <end position="61"/>
    </location>
</feature>
<keyword evidence="3" id="KW-0732">Signal</keyword>
<dbReference type="EMBL" id="CP012333">
    <property type="protein sequence ID" value="AKU95854.1"/>
    <property type="molecule type" value="Genomic_DNA"/>
</dbReference>
<feature type="region of interest" description="Disordered" evidence="2">
    <location>
        <begin position="241"/>
        <end position="273"/>
    </location>
</feature>
<keyword evidence="6" id="KW-1185">Reference proteome</keyword>
<dbReference type="Proteomes" id="UP000064967">
    <property type="component" value="Chromosome"/>
</dbReference>
<evidence type="ECO:0000313" key="5">
    <source>
        <dbReference type="EMBL" id="AKU95854.1"/>
    </source>
</evidence>
<keyword evidence="1" id="KW-0472">Membrane</keyword>
<dbReference type="RefSeq" id="WP_146647231.1">
    <property type="nucleotide sequence ID" value="NZ_CP012333.1"/>
</dbReference>
<evidence type="ECO:0000259" key="4">
    <source>
        <dbReference type="PROSITE" id="PS51123"/>
    </source>
</evidence>
<feature type="chain" id="PRO_5005466469" evidence="3">
    <location>
        <begin position="21"/>
        <end position="273"/>
    </location>
</feature>
<keyword evidence="5" id="KW-0282">Flagellum</keyword>
<feature type="signal peptide" evidence="3">
    <location>
        <begin position="1"/>
        <end position="20"/>
    </location>
</feature>
<dbReference type="PANTHER" id="PTHR30329:SF21">
    <property type="entry name" value="LIPOPROTEIN YIAD-RELATED"/>
    <property type="match status" value="1"/>
</dbReference>
<dbReference type="InterPro" id="IPR006665">
    <property type="entry name" value="OmpA-like"/>
</dbReference>
<reference evidence="5 6" key="1">
    <citation type="submission" date="2015-08" db="EMBL/GenBank/DDBJ databases">
        <authorList>
            <person name="Babu N.S."/>
            <person name="Beckwith C.J."/>
            <person name="Beseler K.G."/>
            <person name="Brison A."/>
            <person name="Carone J.V."/>
            <person name="Caskin T.P."/>
            <person name="Diamond M."/>
            <person name="Durham M.E."/>
            <person name="Foxe J.M."/>
            <person name="Go M."/>
            <person name="Henderson B.A."/>
            <person name="Jones I.B."/>
            <person name="McGettigan J.A."/>
            <person name="Micheletti S.J."/>
            <person name="Nasrallah M.E."/>
            <person name="Ortiz D."/>
            <person name="Piller C.R."/>
            <person name="Privatt S.R."/>
            <person name="Schneider S.L."/>
            <person name="Sharp S."/>
            <person name="Smith T.C."/>
            <person name="Stanton J.D."/>
            <person name="Ullery H.E."/>
            <person name="Wilson R.J."/>
            <person name="Serrano M.G."/>
            <person name="Buck G."/>
            <person name="Lee V."/>
            <person name="Wang Y."/>
            <person name="Carvalho R."/>
            <person name="Voegtly L."/>
            <person name="Shi R."/>
            <person name="Duckworth R."/>
            <person name="Johnson A."/>
            <person name="Loviza R."/>
            <person name="Walstead R."/>
            <person name="Shah Z."/>
            <person name="Kiflezghi M."/>
            <person name="Wade K."/>
            <person name="Ball S.L."/>
            <person name="Bradley K.W."/>
            <person name="Asai D.J."/>
            <person name="Bowman C.A."/>
            <person name="Russell D.A."/>
            <person name="Pope W.H."/>
            <person name="Jacobs-Sera D."/>
            <person name="Hendrix R.W."/>
            <person name="Hatfull G.F."/>
        </authorList>
    </citation>
    <scope>NUCLEOTIDE SEQUENCE [LARGE SCALE GENOMIC DNA]</scope>
    <source>
        <strain evidence="5 6">DSM 27648</strain>
    </source>
</reference>
<dbReference type="Gene3D" id="3.30.1330.60">
    <property type="entry name" value="OmpA-like domain"/>
    <property type="match status" value="1"/>
</dbReference>
<organism evidence="5 6">
    <name type="scientific">Labilithrix luteola</name>
    <dbReference type="NCBI Taxonomy" id="1391654"/>
    <lineage>
        <taxon>Bacteria</taxon>
        <taxon>Pseudomonadati</taxon>
        <taxon>Myxococcota</taxon>
        <taxon>Polyangia</taxon>
        <taxon>Polyangiales</taxon>
        <taxon>Labilitrichaceae</taxon>
        <taxon>Labilithrix</taxon>
    </lineage>
</organism>
<dbReference type="PROSITE" id="PS51123">
    <property type="entry name" value="OMPA_2"/>
    <property type="match status" value="1"/>
</dbReference>
<accession>A0A0K1PRV3</accession>
<dbReference type="GO" id="GO:0016020">
    <property type="term" value="C:membrane"/>
    <property type="evidence" value="ECO:0007669"/>
    <property type="project" value="UniProtKB-UniRule"/>
</dbReference>
<name>A0A0K1PRV3_9BACT</name>
<dbReference type="STRING" id="1391654.AKJ09_02518"/>
<dbReference type="SUPFAM" id="SSF103088">
    <property type="entry name" value="OmpA-like"/>
    <property type="match status" value="1"/>
</dbReference>
<dbReference type="CDD" id="cd07185">
    <property type="entry name" value="OmpA_C-like"/>
    <property type="match status" value="1"/>
</dbReference>
<dbReference type="InterPro" id="IPR036737">
    <property type="entry name" value="OmpA-like_sf"/>
</dbReference>
<feature type="domain" description="OmpA-like" evidence="4">
    <location>
        <begin position="114"/>
        <end position="236"/>
    </location>
</feature>
<dbReference type="AlphaFoldDB" id="A0A0K1PRV3"/>
<keyword evidence="5" id="KW-0966">Cell projection</keyword>
<evidence type="ECO:0000256" key="3">
    <source>
        <dbReference type="SAM" id="SignalP"/>
    </source>
</evidence>
<dbReference type="InterPro" id="IPR050330">
    <property type="entry name" value="Bact_OuterMem_StrucFunc"/>
</dbReference>
<protein>
    <submittedName>
        <fullName evidence="5">Flagellar motor rotation protein MotB</fullName>
    </submittedName>
</protein>
<gene>
    <name evidence="5" type="ORF">AKJ09_02518</name>
</gene>
<dbReference type="OrthoDB" id="9783110at2"/>